<evidence type="ECO:0000256" key="9">
    <source>
        <dbReference type="HAMAP-Rule" id="MF_00211"/>
    </source>
</evidence>
<dbReference type="InterPro" id="IPR035902">
    <property type="entry name" value="Nuc_phospho_transferase"/>
</dbReference>
<dbReference type="OrthoDB" id="9806430at2"/>
<dbReference type="InterPro" id="IPR000312">
    <property type="entry name" value="Glycosyl_Trfase_fam3"/>
</dbReference>
<feature type="binding site" evidence="9">
    <location>
        <begin position="82"/>
        <end position="83"/>
    </location>
    <ligand>
        <name>5-phospho-alpha-D-ribose 1-diphosphate</name>
        <dbReference type="ChEBI" id="CHEBI:58017"/>
    </ligand>
</feature>
<dbReference type="HAMAP" id="MF_00211">
    <property type="entry name" value="TrpD"/>
    <property type="match status" value="1"/>
</dbReference>
<evidence type="ECO:0000256" key="6">
    <source>
        <dbReference type="ARBA" id="ARBA00023141"/>
    </source>
</evidence>
<keyword evidence="9" id="KW-0479">Metal-binding</keyword>
<keyword evidence="9" id="KW-0460">Magnesium</keyword>
<feature type="domain" description="Glycosyl transferase family 3" evidence="10">
    <location>
        <begin position="72"/>
        <end position="323"/>
    </location>
</feature>
<keyword evidence="5 9" id="KW-0822">Tryptophan biosynthesis</keyword>
<gene>
    <name evidence="9" type="primary">trpD</name>
    <name evidence="12" type="ORF">SAMN06296036_10246</name>
</gene>
<keyword evidence="6 9" id="KW-0057">Aromatic amino acid biosynthesis</keyword>
<evidence type="ECO:0000256" key="2">
    <source>
        <dbReference type="ARBA" id="ARBA00022605"/>
    </source>
</evidence>
<dbReference type="SUPFAM" id="SSF52418">
    <property type="entry name" value="Nucleoside phosphorylase/phosphoribosyltransferase catalytic domain"/>
    <property type="match status" value="1"/>
</dbReference>
<dbReference type="Gene3D" id="3.40.1030.10">
    <property type="entry name" value="Nucleoside phosphorylase/phosphoribosyltransferase catalytic domain"/>
    <property type="match status" value="1"/>
</dbReference>
<dbReference type="STRING" id="1513793.SAMN06296036_10246"/>
<feature type="binding site" evidence="9">
    <location>
        <position position="87"/>
    </location>
    <ligand>
        <name>5-phospho-alpha-D-ribose 1-diphosphate</name>
        <dbReference type="ChEBI" id="CHEBI:58017"/>
    </ligand>
</feature>
<feature type="binding site" evidence="9">
    <location>
        <position position="165"/>
    </location>
    <ligand>
        <name>anthranilate</name>
        <dbReference type="ChEBI" id="CHEBI:16567"/>
        <label>2</label>
    </ligand>
</feature>
<dbReference type="FunFam" id="3.40.1030.10:FF:000002">
    <property type="entry name" value="Anthranilate phosphoribosyltransferase"/>
    <property type="match status" value="1"/>
</dbReference>
<evidence type="ECO:0000313" key="13">
    <source>
        <dbReference type="Proteomes" id="UP000192907"/>
    </source>
</evidence>
<evidence type="ECO:0000313" key="12">
    <source>
        <dbReference type="EMBL" id="SME93674.1"/>
    </source>
</evidence>
<feature type="binding site" evidence="9">
    <location>
        <position position="110"/>
    </location>
    <ligand>
        <name>anthranilate</name>
        <dbReference type="ChEBI" id="CHEBI:16567"/>
        <label>1</label>
    </ligand>
</feature>
<dbReference type="GO" id="GO:0004048">
    <property type="term" value="F:anthranilate phosphoribosyltransferase activity"/>
    <property type="evidence" value="ECO:0007669"/>
    <property type="project" value="UniProtKB-UniRule"/>
</dbReference>
<dbReference type="GO" id="GO:0000287">
    <property type="term" value="F:magnesium ion binding"/>
    <property type="evidence" value="ECO:0007669"/>
    <property type="project" value="UniProtKB-UniRule"/>
</dbReference>
<feature type="binding site" evidence="9">
    <location>
        <begin position="89"/>
        <end position="92"/>
    </location>
    <ligand>
        <name>5-phospho-alpha-D-ribose 1-diphosphate</name>
        <dbReference type="ChEBI" id="CHEBI:58017"/>
    </ligand>
</feature>
<dbReference type="SUPFAM" id="SSF47648">
    <property type="entry name" value="Nucleoside phosphorylase/phosphoribosyltransferase N-terminal domain"/>
    <property type="match status" value="1"/>
</dbReference>
<accession>A0A1Y6B5P6</accession>
<reference evidence="13" key="1">
    <citation type="submission" date="2017-04" db="EMBL/GenBank/DDBJ databases">
        <authorList>
            <person name="Varghese N."/>
            <person name="Submissions S."/>
        </authorList>
    </citation>
    <scope>NUCLEOTIDE SEQUENCE [LARGE SCALE GENOMIC DNA]</scope>
    <source>
        <strain evidence="13">RKEM611</strain>
    </source>
</reference>
<evidence type="ECO:0000259" key="11">
    <source>
        <dbReference type="Pfam" id="PF02885"/>
    </source>
</evidence>
<name>A0A1Y6B5P6_9BACT</name>
<comment type="similarity">
    <text evidence="9">Belongs to the anthranilate phosphoribosyltransferase family.</text>
</comment>
<comment type="caution">
    <text evidence="9">Lacks conserved residue(s) required for the propagation of feature annotation.</text>
</comment>
<dbReference type="PANTHER" id="PTHR43285">
    <property type="entry name" value="ANTHRANILATE PHOSPHORIBOSYLTRANSFERASE"/>
    <property type="match status" value="1"/>
</dbReference>
<organism evidence="12 13">
    <name type="scientific">Pseudobacteriovorax antillogorgiicola</name>
    <dbReference type="NCBI Taxonomy" id="1513793"/>
    <lineage>
        <taxon>Bacteria</taxon>
        <taxon>Pseudomonadati</taxon>
        <taxon>Bdellovibrionota</taxon>
        <taxon>Oligoflexia</taxon>
        <taxon>Oligoflexales</taxon>
        <taxon>Pseudobacteriovoracaceae</taxon>
        <taxon>Pseudobacteriovorax</taxon>
    </lineage>
</organism>
<comment type="cofactor">
    <cofactor evidence="9">
        <name>Mg(2+)</name>
        <dbReference type="ChEBI" id="CHEBI:18420"/>
    </cofactor>
    <text evidence="9">Binds 2 magnesium ions per monomer.</text>
</comment>
<feature type="binding site" evidence="9">
    <location>
        <position position="224"/>
    </location>
    <ligand>
        <name>Mg(2+)</name>
        <dbReference type="ChEBI" id="CHEBI:18420"/>
        <label>2</label>
    </ligand>
</feature>
<evidence type="ECO:0000256" key="8">
    <source>
        <dbReference type="ARBA" id="ARBA00061188"/>
    </source>
</evidence>
<keyword evidence="4 9" id="KW-0808">Transferase</keyword>
<dbReference type="InterPro" id="IPR036320">
    <property type="entry name" value="Glycosyl_Trfase_fam3_N_dom_sf"/>
</dbReference>
<proteinExistence type="inferred from homology"/>
<feature type="binding site" evidence="9">
    <location>
        <begin position="107"/>
        <end position="115"/>
    </location>
    <ligand>
        <name>5-phospho-alpha-D-ribose 1-diphosphate</name>
        <dbReference type="ChEBI" id="CHEBI:58017"/>
    </ligand>
</feature>
<keyword evidence="13" id="KW-1185">Reference proteome</keyword>
<feature type="binding site" evidence="9">
    <location>
        <position position="225"/>
    </location>
    <ligand>
        <name>Mg(2+)</name>
        <dbReference type="ChEBI" id="CHEBI:18420"/>
        <label>1</label>
    </ligand>
</feature>
<dbReference type="AlphaFoldDB" id="A0A1Y6B5P6"/>
<evidence type="ECO:0000259" key="10">
    <source>
        <dbReference type="Pfam" id="PF00591"/>
    </source>
</evidence>
<feature type="binding site" evidence="9">
    <location>
        <position position="91"/>
    </location>
    <ligand>
        <name>Mg(2+)</name>
        <dbReference type="ChEBI" id="CHEBI:18420"/>
        <label>1</label>
    </ligand>
</feature>
<evidence type="ECO:0000256" key="4">
    <source>
        <dbReference type="ARBA" id="ARBA00022679"/>
    </source>
</evidence>
<evidence type="ECO:0000256" key="3">
    <source>
        <dbReference type="ARBA" id="ARBA00022676"/>
    </source>
</evidence>
<sequence length="335" mass="35828">MKQYLNKLFARESLSEQEANEAMNLLMGGRVSPEEVGAFLGALRGKGETIEEITGCAKSLRDHAIPLRIKRTDLIDTCGTGGDGANTFNISTTNAFVIAAAGLGVCKHGNRSISSKCGSADVLEELGVPIDLEPERVAESIDRYGFGFLFAPKFHPAMGHVVPIRRNLGARTIFNLLGPLVNPAFTKRQVMGVYDRKMLEPFAYVLASLGAEEVMLVTGDDGLDEITTTTTTQVAHLKDGQVKTYTIDPRDYGIDLARAEDLAGGDRKTNADIITRILRGDDHGPKRDIVAINGAAALLVGGKVSDLGEGLKAVHDILDQGKAWEVLQAVRGGGA</sequence>
<dbReference type="GO" id="GO:0005829">
    <property type="term" value="C:cytosol"/>
    <property type="evidence" value="ECO:0007669"/>
    <property type="project" value="TreeGrafter"/>
</dbReference>
<comment type="catalytic activity">
    <reaction evidence="7 9">
        <text>N-(5-phospho-beta-D-ribosyl)anthranilate + diphosphate = 5-phospho-alpha-D-ribose 1-diphosphate + anthranilate</text>
        <dbReference type="Rhea" id="RHEA:11768"/>
        <dbReference type="ChEBI" id="CHEBI:16567"/>
        <dbReference type="ChEBI" id="CHEBI:18277"/>
        <dbReference type="ChEBI" id="CHEBI:33019"/>
        <dbReference type="ChEBI" id="CHEBI:58017"/>
        <dbReference type="EC" id="2.4.2.18"/>
    </reaction>
</comment>
<feature type="domain" description="Glycosyl transferase family 3 N-terminal" evidence="11">
    <location>
        <begin position="2"/>
        <end position="64"/>
    </location>
</feature>
<comment type="similarity">
    <text evidence="8">In the C-terminal section; belongs to the anthranilate phosphoribosyltransferase family.</text>
</comment>
<comment type="pathway">
    <text evidence="1 9">Amino-acid biosynthesis; L-tryptophan biosynthesis; L-tryptophan from chorismate: step 2/5.</text>
</comment>
<dbReference type="PANTHER" id="PTHR43285:SF2">
    <property type="entry name" value="ANTHRANILATE PHOSPHORIBOSYLTRANSFERASE"/>
    <property type="match status" value="1"/>
</dbReference>
<dbReference type="NCBIfam" id="TIGR01245">
    <property type="entry name" value="trpD"/>
    <property type="match status" value="1"/>
</dbReference>
<feature type="binding site" evidence="9">
    <location>
        <position position="79"/>
    </location>
    <ligand>
        <name>5-phospho-alpha-D-ribose 1-diphosphate</name>
        <dbReference type="ChEBI" id="CHEBI:58017"/>
    </ligand>
</feature>
<dbReference type="InterPro" id="IPR017459">
    <property type="entry name" value="Glycosyl_Trfase_fam3_N_dom"/>
</dbReference>
<feature type="binding site" evidence="9">
    <location>
        <position position="225"/>
    </location>
    <ligand>
        <name>Mg(2+)</name>
        <dbReference type="ChEBI" id="CHEBI:18420"/>
        <label>2</label>
    </ligand>
</feature>
<evidence type="ECO:0000256" key="7">
    <source>
        <dbReference type="ARBA" id="ARBA00052328"/>
    </source>
</evidence>
<dbReference type="Gene3D" id="1.20.970.10">
    <property type="entry name" value="Transferase, Pyrimidine Nucleoside Phosphorylase, Chain C"/>
    <property type="match status" value="1"/>
</dbReference>
<dbReference type="InterPro" id="IPR005940">
    <property type="entry name" value="Anthranilate_Pribosyl_Tfrase"/>
</dbReference>
<evidence type="ECO:0000256" key="1">
    <source>
        <dbReference type="ARBA" id="ARBA00004907"/>
    </source>
</evidence>
<feature type="binding site" evidence="9">
    <location>
        <position position="79"/>
    </location>
    <ligand>
        <name>anthranilate</name>
        <dbReference type="ChEBI" id="CHEBI:16567"/>
        <label>1</label>
    </ligand>
</feature>
<dbReference type="UniPathway" id="UPA00035">
    <property type="reaction ID" value="UER00041"/>
</dbReference>
<feature type="binding site" evidence="9">
    <location>
        <position position="119"/>
    </location>
    <ligand>
        <name>5-phospho-alpha-D-ribose 1-diphosphate</name>
        <dbReference type="ChEBI" id="CHEBI:58017"/>
    </ligand>
</feature>
<comment type="function">
    <text evidence="9">Catalyzes the transfer of the phosphoribosyl group of 5-phosphorylribose-1-pyrophosphate (PRPP) to anthranilate to yield N-(5'-phosphoribosyl)-anthranilate (PRA).</text>
</comment>
<dbReference type="Pfam" id="PF00591">
    <property type="entry name" value="Glycos_transf_3"/>
    <property type="match status" value="1"/>
</dbReference>
<keyword evidence="3 9" id="KW-0328">Glycosyltransferase</keyword>
<protein>
    <recommendedName>
        <fullName evidence="9">Anthranilate phosphoribosyltransferase</fullName>
        <ecNumber evidence="9">2.4.2.18</ecNumber>
    </recommendedName>
</protein>
<evidence type="ECO:0000256" key="5">
    <source>
        <dbReference type="ARBA" id="ARBA00022822"/>
    </source>
</evidence>
<dbReference type="EMBL" id="FWZT01000002">
    <property type="protein sequence ID" value="SME93674.1"/>
    <property type="molecule type" value="Genomic_DNA"/>
</dbReference>
<dbReference type="Pfam" id="PF02885">
    <property type="entry name" value="Glycos_trans_3N"/>
    <property type="match status" value="1"/>
</dbReference>
<comment type="subunit">
    <text evidence="9">Homodimer.</text>
</comment>
<dbReference type="EC" id="2.4.2.18" evidence="9"/>
<dbReference type="Proteomes" id="UP000192907">
    <property type="component" value="Unassembled WGS sequence"/>
</dbReference>
<keyword evidence="2 9" id="KW-0028">Amino-acid biosynthesis</keyword>
<dbReference type="RefSeq" id="WP_132315655.1">
    <property type="nucleotide sequence ID" value="NZ_FWZT01000002.1"/>
</dbReference>
<dbReference type="GO" id="GO:0000162">
    <property type="term" value="P:L-tryptophan biosynthetic process"/>
    <property type="evidence" value="ECO:0007669"/>
    <property type="project" value="UniProtKB-UniRule"/>
</dbReference>